<evidence type="ECO:0000313" key="2">
    <source>
        <dbReference type="EMBL" id="EJD32189.1"/>
    </source>
</evidence>
<dbReference type="KEGG" id="adl:AURDEDRAFT_178779"/>
<organism evidence="2 3">
    <name type="scientific">Auricularia subglabra (strain TFB-10046 / SS5)</name>
    <name type="common">White-rot fungus</name>
    <name type="synonym">Auricularia delicata (strain TFB10046)</name>
    <dbReference type="NCBI Taxonomy" id="717982"/>
    <lineage>
        <taxon>Eukaryota</taxon>
        <taxon>Fungi</taxon>
        <taxon>Dikarya</taxon>
        <taxon>Basidiomycota</taxon>
        <taxon>Agaricomycotina</taxon>
        <taxon>Agaricomycetes</taxon>
        <taxon>Auriculariales</taxon>
        <taxon>Auriculariaceae</taxon>
        <taxon>Auricularia</taxon>
    </lineage>
</organism>
<protein>
    <recommendedName>
        <fullName evidence="4">Endonuclease/exonuclease/phosphatase domain-containing protein</fullName>
    </recommendedName>
</protein>
<dbReference type="InParanoid" id="J0CPS7"/>
<dbReference type="Gene3D" id="3.60.10.10">
    <property type="entry name" value="Endonuclease/exonuclease/phosphatase"/>
    <property type="match status" value="1"/>
</dbReference>
<dbReference type="OrthoDB" id="2855870at2759"/>
<name>J0CPS7_AURST</name>
<gene>
    <name evidence="2" type="ORF">AURDEDRAFT_178779</name>
</gene>
<keyword evidence="3" id="KW-1185">Reference proteome</keyword>
<evidence type="ECO:0000256" key="1">
    <source>
        <dbReference type="SAM" id="MobiDB-lite"/>
    </source>
</evidence>
<dbReference type="Proteomes" id="UP000006514">
    <property type="component" value="Unassembled WGS sequence"/>
</dbReference>
<evidence type="ECO:0008006" key="4">
    <source>
        <dbReference type="Google" id="ProtNLM"/>
    </source>
</evidence>
<accession>J0CPS7</accession>
<dbReference type="eggNOG" id="ENOG502T6CW">
    <property type="taxonomic scope" value="Eukaryota"/>
</dbReference>
<feature type="region of interest" description="Disordered" evidence="1">
    <location>
        <begin position="1"/>
        <end position="44"/>
    </location>
</feature>
<proteinExistence type="predicted"/>
<dbReference type="AlphaFoldDB" id="J0CPS7"/>
<dbReference type="EMBL" id="JH689235">
    <property type="protein sequence ID" value="EJD32189.1"/>
    <property type="molecule type" value="Genomic_DNA"/>
</dbReference>
<sequence>MKDAAKASGSKEQTADTTGDEGEAPAAKPKKRKDNKGKDAPHYSVKEPAGYYPILPVQVVPAAERPRVFAYASSTRRDFEVFNRYDLSQDLDFLILEIRQGSHSPFLLVLMYNQDAPDDTQQRGRSFERFKALALPDMPIVIAMDANEHHPLWEREKL</sequence>
<reference evidence="3" key="1">
    <citation type="journal article" date="2012" name="Science">
        <title>The Paleozoic origin of enzymatic lignin decomposition reconstructed from 31 fungal genomes.</title>
        <authorList>
            <person name="Floudas D."/>
            <person name="Binder M."/>
            <person name="Riley R."/>
            <person name="Barry K."/>
            <person name="Blanchette R.A."/>
            <person name="Henrissat B."/>
            <person name="Martinez A.T."/>
            <person name="Otillar R."/>
            <person name="Spatafora J.W."/>
            <person name="Yadav J.S."/>
            <person name="Aerts A."/>
            <person name="Benoit I."/>
            <person name="Boyd A."/>
            <person name="Carlson A."/>
            <person name="Copeland A."/>
            <person name="Coutinho P.M."/>
            <person name="de Vries R.P."/>
            <person name="Ferreira P."/>
            <person name="Findley K."/>
            <person name="Foster B."/>
            <person name="Gaskell J."/>
            <person name="Glotzer D."/>
            <person name="Gorecki P."/>
            <person name="Heitman J."/>
            <person name="Hesse C."/>
            <person name="Hori C."/>
            <person name="Igarashi K."/>
            <person name="Jurgens J.A."/>
            <person name="Kallen N."/>
            <person name="Kersten P."/>
            <person name="Kohler A."/>
            <person name="Kuees U."/>
            <person name="Kumar T.K.A."/>
            <person name="Kuo A."/>
            <person name="LaButti K."/>
            <person name="Larrondo L.F."/>
            <person name="Lindquist E."/>
            <person name="Ling A."/>
            <person name="Lombard V."/>
            <person name="Lucas S."/>
            <person name="Lundell T."/>
            <person name="Martin R."/>
            <person name="McLaughlin D.J."/>
            <person name="Morgenstern I."/>
            <person name="Morin E."/>
            <person name="Murat C."/>
            <person name="Nagy L.G."/>
            <person name="Nolan M."/>
            <person name="Ohm R.A."/>
            <person name="Patyshakuliyeva A."/>
            <person name="Rokas A."/>
            <person name="Ruiz-Duenas F.J."/>
            <person name="Sabat G."/>
            <person name="Salamov A."/>
            <person name="Samejima M."/>
            <person name="Schmutz J."/>
            <person name="Slot J.C."/>
            <person name="St John F."/>
            <person name="Stenlid J."/>
            <person name="Sun H."/>
            <person name="Sun S."/>
            <person name="Syed K."/>
            <person name="Tsang A."/>
            <person name="Wiebenga A."/>
            <person name="Young D."/>
            <person name="Pisabarro A."/>
            <person name="Eastwood D.C."/>
            <person name="Martin F."/>
            <person name="Cullen D."/>
            <person name="Grigoriev I.V."/>
            <person name="Hibbett D.S."/>
        </authorList>
    </citation>
    <scope>NUCLEOTIDE SEQUENCE [LARGE SCALE GENOMIC DNA]</scope>
    <source>
        <strain evidence="3">TFB10046</strain>
    </source>
</reference>
<dbReference type="InterPro" id="IPR036691">
    <property type="entry name" value="Endo/exonu/phosph_ase_sf"/>
</dbReference>
<evidence type="ECO:0000313" key="3">
    <source>
        <dbReference type="Proteomes" id="UP000006514"/>
    </source>
</evidence>